<dbReference type="AlphaFoldDB" id="A0A6H5HJ76"/>
<name>A0A6H5HJ76_9HEMI</name>
<organism evidence="1 2">
    <name type="scientific">Nesidiocoris tenuis</name>
    <dbReference type="NCBI Taxonomy" id="355587"/>
    <lineage>
        <taxon>Eukaryota</taxon>
        <taxon>Metazoa</taxon>
        <taxon>Ecdysozoa</taxon>
        <taxon>Arthropoda</taxon>
        <taxon>Hexapoda</taxon>
        <taxon>Insecta</taxon>
        <taxon>Pterygota</taxon>
        <taxon>Neoptera</taxon>
        <taxon>Paraneoptera</taxon>
        <taxon>Hemiptera</taxon>
        <taxon>Heteroptera</taxon>
        <taxon>Panheteroptera</taxon>
        <taxon>Cimicomorpha</taxon>
        <taxon>Miridae</taxon>
        <taxon>Dicyphina</taxon>
        <taxon>Nesidiocoris</taxon>
    </lineage>
</organism>
<accession>A0A6H5HJ76</accession>
<gene>
    <name evidence="1" type="ORF">NTEN_LOCUS20242</name>
</gene>
<protein>
    <submittedName>
        <fullName evidence="1">Uncharacterized protein</fullName>
    </submittedName>
</protein>
<dbReference type="EMBL" id="CADCXU010029727">
    <property type="protein sequence ID" value="CAB0015902.1"/>
    <property type="molecule type" value="Genomic_DNA"/>
</dbReference>
<reference evidence="1 2" key="1">
    <citation type="submission" date="2020-02" db="EMBL/GenBank/DDBJ databases">
        <authorList>
            <person name="Ferguson B K."/>
        </authorList>
    </citation>
    <scope>NUCLEOTIDE SEQUENCE [LARGE SCALE GENOMIC DNA]</scope>
</reference>
<keyword evidence="2" id="KW-1185">Reference proteome</keyword>
<proteinExistence type="predicted"/>
<evidence type="ECO:0000313" key="1">
    <source>
        <dbReference type="EMBL" id="CAB0015902.1"/>
    </source>
</evidence>
<evidence type="ECO:0000313" key="2">
    <source>
        <dbReference type="Proteomes" id="UP000479000"/>
    </source>
</evidence>
<dbReference type="Proteomes" id="UP000479000">
    <property type="component" value="Unassembled WGS sequence"/>
</dbReference>
<feature type="non-terminal residue" evidence="1">
    <location>
        <position position="66"/>
    </location>
</feature>
<sequence length="66" mass="7228">MFLVDGCPENSAPPIRHRALSTNPCLWVIINCHIYRAQIAGLISRTFPAICPHEQEELTVAAACPA</sequence>